<dbReference type="Proteomes" id="UP001162972">
    <property type="component" value="Chromosome 15Z"/>
</dbReference>
<proteinExistence type="predicted"/>
<comment type="caution">
    <text evidence="1">The sequence shown here is derived from an EMBL/GenBank/DDBJ whole genome shotgun (WGS) entry which is preliminary data.</text>
</comment>
<gene>
    <name evidence="1" type="ORF">OIU84_007471</name>
</gene>
<dbReference type="AlphaFoldDB" id="A0AAD6JT44"/>
<accession>A0AAD6JT44</accession>
<evidence type="ECO:0000313" key="1">
    <source>
        <dbReference type="EMBL" id="KAJ6410720.1"/>
    </source>
</evidence>
<sequence length="109" mass="12365">MGKSRKQLYQKLKNGSHLTEKLVYRHVRGILCIFKALSTTSYRTQVSEKTRHRSQLSPGLSKYKNLVFSAFNGKDDFSSRTCIENEAELSIAKAKKISLLLIAKDLAKC</sequence>
<name>A0AAD6JT44_9ROSI</name>
<organism evidence="1 2">
    <name type="scientific">Salix udensis</name>
    <dbReference type="NCBI Taxonomy" id="889485"/>
    <lineage>
        <taxon>Eukaryota</taxon>
        <taxon>Viridiplantae</taxon>
        <taxon>Streptophyta</taxon>
        <taxon>Embryophyta</taxon>
        <taxon>Tracheophyta</taxon>
        <taxon>Spermatophyta</taxon>
        <taxon>Magnoliopsida</taxon>
        <taxon>eudicotyledons</taxon>
        <taxon>Gunneridae</taxon>
        <taxon>Pentapetalae</taxon>
        <taxon>rosids</taxon>
        <taxon>fabids</taxon>
        <taxon>Malpighiales</taxon>
        <taxon>Salicaceae</taxon>
        <taxon>Saliceae</taxon>
        <taxon>Salix</taxon>
    </lineage>
</organism>
<protein>
    <submittedName>
        <fullName evidence="1">Uncharacterized protein</fullName>
    </submittedName>
</protein>
<reference evidence="1 2" key="1">
    <citation type="journal article" date="2023" name="Int. J. Mol. Sci.">
        <title>De Novo Assembly and Annotation of 11 Diverse Shrub Willow (Salix) Genomes Reveals Novel Gene Organization in Sex-Linked Regions.</title>
        <authorList>
            <person name="Hyden B."/>
            <person name="Feng K."/>
            <person name="Yates T.B."/>
            <person name="Jawdy S."/>
            <person name="Cereghino C."/>
            <person name="Smart L.B."/>
            <person name="Muchero W."/>
        </authorList>
    </citation>
    <scope>NUCLEOTIDE SEQUENCE [LARGE SCALE GENOMIC DNA]</scope>
    <source>
        <tissue evidence="1">Shoot tip</tissue>
    </source>
</reference>
<keyword evidence="2" id="KW-1185">Reference proteome</keyword>
<dbReference type="EMBL" id="JAPFFJ010000014">
    <property type="protein sequence ID" value="KAJ6410720.1"/>
    <property type="molecule type" value="Genomic_DNA"/>
</dbReference>
<evidence type="ECO:0000313" key="2">
    <source>
        <dbReference type="Proteomes" id="UP001162972"/>
    </source>
</evidence>